<name>A0A9X2E0R8_9NOCA</name>
<comment type="caution">
    <text evidence="1">The sequence shown here is derived from an EMBL/GenBank/DDBJ whole genome shotgun (WGS) entry which is preliminary data.</text>
</comment>
<protein>
    <submittedName>
        <fullName evidence="1">Uncharacterized protein</fullName>
    </submittedName>
</protein>
<sequence>MRYRDLYGPKPFPDATLLFYDNGLYAILSEGENHYGTYVIGRGDFGHDEFEIDFISLPSADWNGRAVRHELRFDCRTVSFVQQLTNPDDPNVAPQRGTFTITANPVADPTTLTWEHARQLGVTPEADRG</sequence>
<accession>A0A9X2E0R8</accession>
<dbReference type="Proteomes" id="UP001139157">
    <property type="component" value="Unassembled WGS sequence"/>
</dbReference>
<dbReference type="RefSeq" id="WP_251908785.1">
    <property type="nucleotide sequence ID" value="NZ_JAMRXG010000001.1"/>
</dbReference>
<organism evidence="1 2">
    <name type="scientific">Nocardia pulmonis</name>
    <dbReference type="NCBI Taxonomy" id="2951408"/>
    <lineage>
        <taxon>Bacteria</taxon>
        <taxon>Bacillati</taxon>
        <taxon>Actinomycetota</taxon>
        <taxon>Actinomycetes</taxon>
        <taxon>Mycobacteriales</taxon>
        <taxon>Nocardiaceae</taxon>
        <taxon>Nocardia</taxon>
    </lineage>
</organism>
<proteinExistence type="predicted"/>
<evidence type="ECO:0000313" key="1">
    <source>
        <dbReference type="EMBL" id="MCM6771902.1"/>
    </source>
</evidence>
<reference evidence="1" key="1">
    <citation type="submission" date="2022-06" db="EMBL/GenBank/DDBJ databases">
        <title>Novel species in genus nocardia.</title>
        <authorList>
            <person name="Li F."/>
        </authorList>
    </citation>
    <scope>NUCLEOTIDE SEQUENCE</scope>
    <source>
        <strain evidence="1">CDC141</strain>
    </source>
</reference>
<evidence type="ECO:0000313" key="2">
    <source>
        <dbReference type="Proteomes" id="UP001139157"/>
    </source>
</evidence>
<gene>
    <name evidence="1" type="ORF">NDR86_00275</name>
</gene>
<dbReference type="EMBL" id="JAMRXG010000001">
    <property type="protein sequence ID" value="MCM6771902.1"/>
    <property type="molecule type" value="Genomic_DNA"/>
</dbReference>
<keyword evidence="2" id="KW-1185">Reference proteome</keyword>
<dbReference type="AlphaFoldDB" id="A0A9X2E0R8"/>